<dbReference type="AlphaFoldDB" id="A0A2N0Z9E2"/>
<dbReference type="Gene3D" id="3.40.50.720">
    <property type="entry name" value="NAD(P)-binding Rossmann-like Domain"/>
    <property type="match status" value="1"/>
</dbReference>
<dbReference type="GO" id="GO:0008677">
    <property type="term" value="F:2-dehydropantoate 2-reductase activity"/>
    <property type="evidence" value="ECO:0007669"/>
    <property type="project" value="UniProtKB-EC"/>
</dbReference>
<dbReference type="Pfam" id="PF02558">
    <property type="entry name" value="ApbA"/>
    <property type="match status" value="1"/>
</dbReference>
<dbReference type="InterPro" id="IPR008927">
    <property type="entry name" value="6-PGluconate_DH-like_C_sf"/>
</dbReference>
<proteinExistence type="inferred from homology"/>
<dbReference type="Proteomes" id="UP000233343">
    <property type="component" value="Unassembled WGS sequence"/>
</dbReference>
<dbReference type="EMBL" id="PISD01000077">
    <property type="protein sequence ID" value="PKG26135.1"/>
    <property type="molecule type" value="Genomic_DNA"/>
</dbReference>
<keyword evidence="2 4" id="KW-0521">NADP</keyword>
<dbReference type="UniPathway" id="UPA00028">
    <property type="reaction ID" value="UER00004"/>
</dbReference>
<protein>
    <recommendedName>
        <fullName evidence="4">2-dehydropantoate 2-reductase</fullName>
        <ecNumber evidence="4">1.1.1.169</ecNumber>
    </recommendedName>
    <alternativeName>
        <fullName evidence="4">Ketopantoate reductase</fullName>
    </alternativeName>
</protein>
<dbReference type="SUPFAM" id="SSF51735">
    <property type="entry name" value="NAD(P)-binding Rossmann-fold domains"/>
    <property type="match status" value="1"/>
</dbReference>
<evidence type="ECO:0000256" key="4">
    <source>
        <dbReference type="RuleBase" id="RU362068"/>
    </source>
</evidence>
<dbReference type="EC" id="1.1.1.169" evidence="4"/>
<reference evidence="7 8" key="1">
    <citation type="journal article" date="2010" name="Int. J. Syst. Evol. Microbiol.">
        <title>Bacillus horneckiae sp. nov., isolated from a spacecraft-assembly clean room.</title>
        <authorList>
            <person name="Vaishampayan P."/>
            <person name="Probst A."/>
            <person name="Krishnamurthi S."/>
            <person name="Ghosh S."/>
            <person name="Osman S."/>
            <person name="McDowall A."/>
            <person name="Ruckmani A."/>
            <person name="Mayilraj S."/>
            <person name="Venkateswaran K."/>
        </authorList>
    </citation>
    <scope>NUCLEOTIDE SEQUENCE [LARGE SCALE GENOMIC DNA]</scope>
    <source>
        <strain evidence="8">1PO1SC</strain>
    </source>
</reference>
<accession>A0A2N0Z9E2</accession>
<comment type="similarity">
    <text evidence="1 4">Belongs to the ketopantoate reductase family.</text>
</comment>
<dbReference type="Pfam" id="PF08546">
    <property type="entry name" value="ApbA_C"/>
    <property type="match status" value="1"/>
</dbReference>
<comment type="catalytic activity">
    <reaction evidence="4">
        <text>(R)-pantoate + NADP(+) = 2-dehydropantoate + NADPH + H(+)</text>
        <dbReference type="Rhea" id="RHEA:16233"/>
        <dbReference type="ChEBI" id="CHEBI:11561"/>
        <dbReference type="ChEBI" id="CHEBI:15378"/>
        <dbReference type="ChEBI" id="CHEBI:15980"/>
        <dbReference type="ChEBI" id="CHEBI:57783"/>
        <dbReference type="ChEBI" id="CHEBI:58349"/>
        <dbReference type="EC" id="1.1.1.169"/>
    </reaction>
</comment>
<evidence type="ECO:0000256" key="3">
    <source>
        <dbReference type="ARBA" id="ARBA00023002"/>
    </source>
</evidence>
<gene>
    <name evidence="7" type="ORF">CWS20_25800</name>
</gene>
<dbReference type="InterPro" id="IPR013328">
    <property type="entry name" value="6PGD_dom2"/>
</dbReference>
<evidence type="ECO:0000259" key="5">
    <source>
        <dbReference type="Pfam" id="PF02558"/>
    </source>
</evidence>
<comment type="caution">
    <text evidence="7">The sequence shown here is derived from an EMBL/GenBank/DDBJ whole genome shotgun (WGS) entry which is preliminary data.</text>
</comment>
<dbReference type="Gene3D" id="1.10.1040.10">
    <property type="entry name" value="N-(1-d-carboxylethyl)-l-norvaline Dehydrogenase, domain 2"/>
    <property type="match status" value="1"/>
</dbReference>
<feature type="domain" description="Ketopantoate reductase C-terminal" evidence="6">
    <location>
        <begin position="178"/>
        <end position="301"/>
    </location>
</feature>
<dbReference type="SUPFAM" id="SSF48179">
    <property type="entry name" value="6-phosphogluconate dehydrogenase C-terminal domain-like"/>
    <property type="match status" value="1"/>
</dbReference>
<dbReference type="GO" id="GO:0015940">
    <property type="term" value="P:pantothenate biosynthetic process"/>
    <property type="evidence" value="ECO:0007669"/>
    <property type="project" value="UniProtKB-UniPathway"/>
</dbReference>
<dbReference type="PANTHER" id="PTHR21708:SF26">
    <property type="entry name" value="2-DEHYDROPANTOATE 2-REDUCTASE"/>
    <property type="match status" value="1"/>
</dbReference>
<comment type="pathway">
    <text evidence="4">Cofactor biosynthesis; (R)-pantothenate biosynthesis; (R)-pantoate from 3-methyl-2-oxobutanoate: step 2/2.</text>
</comment>
<organism evidence="7 8">
    <name type="scientific">Cytobacillus horneckiae</name>
    <dbReference type="NCBI Taxonomy" id="549687"/>
    <lineage>
        <taxon>Bacteria</taxon>
        <taxon>Bacillati</taxon>
        <taxon>Bacillota</taxon>
        <taxon>Bacilli</taxon>
        <taxon>Bacillales</taxon>
        <taxon>Bacillaceae</taxon>
        <taxon>Cytobacillus</taxon>
    </lineage>
</organism>
<dbReference type="PANTHER" id="PTHR21708">
    <property type="entry name" value="PROBABLE 2-DEHYDROPANTOATE 2-REDUCTASE"/>
    <property type="match status" value="1"/>
</dbReference>
<evidence type="ECO:0000313" key="8">
    <source>
        <dbReference type="Proteomes" id="UP000233343"/>
    </source>
</evidence>
<comment type="function">
    <text evidence="4">Catalyzes the NADPH-dependent reduction of ketopantoate into pantoic acid.</text>
</comment>
<dbReference type="InterPro" id="IPR036291">
    <property type="entry name" value="NAD(P)-bd_dom_sf"/>
</dbReference>
<dbReference type="NCBIfam" id="TIGR00745">
    <property type="entry name" value="apbA_panE"/>
    <property type="match status" value="1"/>
</dbReference>
<dbReference type="InterPro" id="IPR051402">
    <property type="entry name" value="KPR-Related"/>
</dbReference>
<evidence type="ECO:0000259" key="6">
    <source>
        <dbReference type="Pfam" id="PF08546"/>
    </source>
</evidence>
<keyword evidence="4" id="KW-0566">Pantothenate biosynthesis</keyword>
<dbReference type="InterPro" id="IPR013332">
    <property type="entry name" value="KPR_N"/>
</dbReference>
<feature type="domain" description="Ketopantoate reductase N-terminal" evidence="5">
    <location>
        <begin position="5"/>
        <end position="152"/>
    </location>
</feature>
<evidence type="ECO:0000256" key="2">
    <source>
        <dbReference type="ARBA" id="ARBA00022857"/>
    </source>
</evidence>
<dbReference type="InterPro" id="IPR003710">
    <property type="entry name" value="ApbA"/>
</dbReference>
<keyword evidence="3 4" id="KW-0560">Oxidoreductase</keyword>
<dbReference type="GO" id="GO:0005737">
    <property type="term" value="C:cytoplasm"/>
    <property type="evidence" value="ECO:0007669"/>
    <property type="project" value="TreeGrafter"/>
</dbReference>
<keyword evidence="8" id="KW-1185">Reference proteome</keyword>
<evidence type="ECO:0000256" key="1">
    <source>
        <dbReference type="ARBA" id="ARBA00007870"/>
    </source>
</evidence>
<name>A0A2N0Z9E2_9BACI</name>
<sequence>MEMKIGVAGAGAVGSFFGGLLAANNNDVTFLARGDHYHTLKESGLTIIKGEEKIAVTGHFTIDILDLADSDIVLFCVKAIDTIEMANKLAAILNKEAKILTMQNGVDNEEYLIKIFGENRVLSAATYVQAAIDTPGTVRQSSSFYLMVGELAQSAKASCEMIVQLFSNASIDARHAENILETKWSKFLWNITFNPLTAITGAKVGEILDNQQLKKTAEEICKEAVMVANCKGIKVDIEKAMNKIFSRAEFARTHQTSMLQDRLKGKRMEVESMCGYLVKQANEMNLATPVVHTIYSILKFIDDNQEKKDELYANNL</sequence>
<dbReference type="InterPro" id="IPR013752">
    <property type="entry name" value="KPA_reductase"/>
</dbReference>
<evidence type="ECO:0000313" key="7">
    <source>
        <dbReference type="EMBL" id="PKG26135.1"/>
    </source>
</evidence>
<dbReference type="FunFam" id="1.10.1040.10:FF:000017">
    <property type="entry name" value="2-dehydropantoate 2-reductase"/>
    <property type="match status" value="1"/>
</dbReference>